<accession>A0A2I4E347</accession>
<dbReference type="Proteomes" id="UP000235220">
    <property type="component" value="Chromosome 14"/>
</dbReference>
<reference evidence="2" key="1">
    <citation type="submission" date="2025-08" db="UniProtKB">
        <authorList>
            <consortium name="RefSeq"/>
        </authorList>
    </citation>
    <scope>IDENTIFICATION</scope>
    <source>
        <tissue evidence="2">Leaves</tissue>
    </source>
</reference>
<dbReference type="GeneID" id="108985839"/>
<organism evidence="1 2">
    <name type="scientific">Juglans regia</name>
    <name type="common">English walnut</name>
    <dbReference type="NCBI Taxonomy" id="51240"/>
    <lineage>
        <taxon>Eukaryota</taxon>
        <taxon>Viridiplantae</taxon>
        <taxon>Streptophyta</taxon>
        <taxon>Embryophyta</taxon>
        <taxon>Tracheophyta</taxon>
        <taxon>Spermatophyta</taxon>
        <taxon>Magnoliopsida</taxon>
        <taxon>eudicotyledons</taxon>
        <taxon>Gunneridae</taxon>
        <taxon>Pentapetalae</taxon>
        <taxon>rosids</taxon>
        <taxon>fabids</taxon>
        <taxon>Fagales</taxon>
        <taxon>Juglandaceae</taxon>
        <taxon>Juglans</taxon>
    </lineage>
</organism>
<dbReference type="KEGG" id="jre:108985839"/>
<evidence type="ECO:0000313" key="2">
    <source>
        <dbReference type="RefSeq" id="XP_018813824.1"/>
    </source>
</evidence>
<dbReference type="OrthoDB" id="1436812at2759"/>
<dbReference type="RefSeq" id="XP_018813824.1">
    <property type="nucleotide sequence ID" value="XM_018958279.1"/>
</dbReference>
<dbReference type="InterPro" id="IPR052929">
    <property type="entry name" value="RNase_H-like_EbsB-rel"/>
</dbReference>
<protein>
    <submittedName>
        <fullName evidence="2">Uncharacterized protein LOC108985839</fullName>
    </submittedName>
</protein>
<evidence type="ECO:0000313" key="1">
    <source>
        <dbReference type="Proteomes" id="UP000235220"/>
    </source>
</evidence>
<proteinExistence type="predicted"/>
<keyword evidence="1" id="KW-1185">Reference proteome</keyword>
<dbReference type="Gramene" id="Jr14_16890_p1">
    <property type="protein sequence ID" value="cds.Jr14_16890_p1"/>
    <property type="gene ID" value="Jr14_16890"/>
</dbReference>
<dbReference type="PANTHER" id="PTHR47074">
    <property type="entry name" value="BNAC02G40300D PROTEIN"/>
    <property type="match status" value="1"/>
</dbReference>
<name>A0A2I4E347_JUGRE</name>
<dbReference type="PANTHER" id="PTHR47074:SF48">
    <property type="entry name" value="POLYNUCLEOTIDYL TRANSFERASE, RIBONUCLEASE H-LIKE SUPERFAMILY PROTEIN"/>
    <property type="match status" value="1"/>
</dbReference>
<sequence>MHVVWQCPATCDVWSESLSILQKMKIEESDLLALWEKLVKKVNDSELEEVAVVMRGLWLRRNECIFEDKFKYPSQVIRFAKHDLTEYQLAQQISKASSSRNEASRSRNLRWEKPSPSFVKVNGDATVDKKERKVGIGVVIRDEEGETLVVVEG</sequence>
<dbReference type="AlphaFoldDB" id="A0A2I4E347"/>
<gene>
    <name evidence="2" type="primary">LOC108985839</name>
</gene>